<dbReference type="PANTHER" id="PTHR34383:SF3">
    <property type="entry name" value="POLYPHOSPHATE:AMP PHOSPHOTRANSFERASE"/>
    <property type="match status" value="1"/>
</dbReference>
<evidence type="ECO:0000256" key="2">
    <source>
        <dbReference type="ARBA" id="ARBA00022679"/>
    </source>
</evidence>
<evidence type="ECO:0000313" key="6">
    <source>
        <dbReference type="Proteomes" id="UP001589844"/>
    </source>
</evidence>
<name>A0ABV6II74_9BURK</name>
<reference evidence="5 6" key="1">
    <citation type="submission" date="2024-09" db="EMBL/GenBank/DDBJ databases">
        <authorList>
            <person name="Sun Q."/>
            <person name="Mori K."/>
        </authorList>
    </citation>
    <scope>NUCLEOTIDE SEQUENCE [LARGE SCALE GENOMIC DNA]</scope>
    <source>
        <strain evidence="5 6">CCM 8677</strain>
    </source>
</reference>
<keyword evidence="3 5" id="KW-0418">Kinase</keyword>
<evidence type="ECO:0000256" key="1">
    <source>
        <dbReference type="ARBA" id="ARBA00009924"/>
    </source>
</evidence>
<proteinExistence type="inferred from homology"/>
<dbReference type="PIRSF" id="PIRSF028756">
    <property type="entry name" value="PPK2_prd"/>
    <property type="match status" value="1"/>
</dbReference>
<feature type="domain" description="Polyphosphate kinase-2-related" evidence="4">
    <location>
        <begin position="40"/>
        <end position="251"/>
    </location>
</feature>
<protein>
    <submittedName>
        <fullName evidence="5">PPK2 family polyphosphate kinase</fullName>
    </submittedName>
</protein>
<dbReference type="NCBIfam" id="TIGR03709">
    <property type="entry name" value="PPK2_rel_1"/>
    <property type="match status" value="1"/>
</dbReference>
<keyword evidence="2" id="KW-0808">Transferase</keyword>
<dbReference type="EMBL" id="JBHLXJ010000013">
    <property type="protein sequence ID" value="MFC0350534.1"/>
    <property type="molecule type" value="Genomic_DNA"/>
</dbReference>
<organism evidence="5 6">
    <name type="scientific">Undibacterium danionis</name>
    <dbReference type="NCBI Taxonomy" id="1812100"/>
    <lineage>
        <taxon>Bacteria</taxon>
        <taxon>Pseudomonadati</taxon>
        <taxon>Pseudomonadota</taxon>
        <taxon>Betaproteobacteria</taxon>
        <taxon>Burkholderiales</taxon>
        <taxon>Oxalobacteraceae</taxon>
        <taxon>Undibacterium</taxon>
    </lineage>
</organism>
<dbReference type="InterPro" id="IPR027417">
    <property type="entry name" value="P-loop_NTPase"/>
</dbReference>
<dbReference type="GO" id="GO:0016301">
    <property type="term" value="F:kinase activity"/>
    <property type="evidence" value="ECO:0007669"/>
    <property type="project" value="UniProtKB-KW"/>
</dbReference>
<accession>A0ABV6II74</accession>
<dbReference type="InterPro" id="IPR016898">
    <property type="entry name" value="Polyphosphate_phosphotransfera"/>
</dbReference>
<dbReference type="SUPFAM" id="SSF52540">
    <property type="entry name" value="P-loop containing nucleoside triphosphate hydrolases"/>
    <property type="match status" value="1"/>
</dbReference>
<gene>
    <name evidence="5" type="ORF">ACFFJH_11995</name>
</gene>
<comment type="similarity">
    <text evidence="1">Belongs to the polyphosphate kinase 2 (PPK2) family. Class I subfamily.</text>
</comment>
<evidence type="ECO:0000313" key="5">
    <source>
        <dbReference type="EMBL" id="MFC0350534.1"/>
    </source>
</evidence>
<dbReference type="RefSeq" id="WP_390212916.1">
    <property type="nucleotide sequence ID" value="NZ_JBHLXJ010000013.1"/>
</dbReference>
<dbReference type="Gene3D" id="3.40.50.300">
    <property type="entry name" value="P-loop containing nucleotide triphosphate hydrolases"/>
    <property type="match status" value="1"/>
</dbReference>
<dbReference type="InterPro" id="IPR022488">
    <property type="entry name" value="PPK2-related"/>
</dbReference>
<dbReference type="Proteomes" id="UP001589844">
    <property type="component" value="Unassembled WGS sequence"/>
</dbReference>
<dbReference type="Pfam" id="PF03976">
    <property type="entry name" value="PPK2"/>
    <property type="match status" value="1"/>
</dbReference>
<dbReference type="InterPro" id="IPR022300">
    <property type="entry name" value="PPK2-rel_1"/>
</dbReference>
<evidence type="ECO:0000256" key="3">
    <source>
        <dbReference type="ARBA" id="ARBA00022777"/>
    </source>
</evidence>
<sequence>MSASALLFLATSDFILHDKDASKRPFTEIGTKEAIRLKTAGLSEKIAICQDILYAQRQHKLLIILQGMDTSGKDGTVKAVFGQLNPAGVRSVSFKAPTAVELAHDFLWRIHQQVPAAGEVVIFNRSHYEDVLITKVHAWIDDAECARRYAHINAFERLLSDTGTTILKFFLHISKEEQKLRLEERIADPNKHWKFDPQDLNERKFWSQYQQAYQNTLRATHTDYAPWHIIPANSKTQRNLAIAQIVTEKLAGMGLAYPPENPELYKLKFE</sequence>
<evidence type="ECO:0000259" key="4">
    <source>
        <dbReference type="Pfam" id="PF03976"/>
    </source>
</evidence>
<keyword evidence="6" id="KW-1185">Reference proteome</keyword>
<comment type="caution">
    <text evidence="5">The sequence shown here is derived from an EMBL/GenBank/DDBJ whole genome shotgun (WGS) entry which is preliminary data.</text>
</comment>
<dbReference type="PANTHER" id="PTHR34383">
    <property type="entry name" value="POLYPHOSPHATE:AMP PHOSPHOTRANSFERASE-RELATED"/>
    <property type="match status" value="1"/>
</dbReference>